<sequence>MSRIEDMMQKMMNRFDATDENQLEQQFSQLSTTMNPHQPGTLPSNTIQNLKNDGHCMAVTTRGGKPTINSPMLSKVENYDRKRYR</sequence>
<name>A0AAV9LQ68_9SOLN</name>
<accession>A0AAV9LQ68</accession>
<protein>
    <submittedName>
        <fullName evidence="2">Uncharacterized protein</fullName>
    </submittedName>
</protein>
<organism evidence="2 3">
    <name type="scientific">Solanum pinnatisectum</name>
    <name type="common">tansyleaf nightshade</name>
    <dbReference type="NCBI Taxonomy" id="50273"/>
    <lineage>
        <taxon>Eukaryota</taxon>
        <taxon>Viridiplantae</taxon>
        <taxon>Streptophyta</taxon>
        <taxon>Embryophyta</taxon>
        <taxon>Tracheophyta</taxon>
        <taxon>Spermatophyta</taxon>
        <taxon>Magnoliopsida</taxon>
        <taxon>eudicotyledons</taxon>
        <taxon>Gunneridae</taxon>
        <taxon>Pentapetalae</taxon>
        <taxon>asterids</taxon>
        <taxon>lamiids</taxon>
        <taxon>Solanales</taxon>
        <taxon>Solanaceae</taxon>
        <taxon>Solanoideae</taxon>
        <taxon>Solaneae</taxon>
        <taxon>Solanum</taxon>
    </lineage>
</organism>
<evidence type="ECO:0000256" key="1">
    <source>
        <dbReference type="SAM" id="MobiDB-lite"/>
    </source>
</evidence>
<comment type="caution">
    <text evidence="2">The sequence shown here is derived from an EMBL/GenBank/DDBJ whole genome shotgun (WGS) entry which is preliminary data.</text>
</comment>
<evidence type="ECO:0000313" key="2">
    <source>
        <dbReference type="EMBL" id="KAK4726945.1"/>
    </source>
</evidence>
<feature type="region of interest" description="Disordered" evidence="1">
    <location>
        <begin position="58"/>
        <end position="85"/>
    </location>
</feature>
<dbReference type="Proteomes" id="UP001311915">
    <property type="component" value="Unassembled WGS sequence"/>
</dbReference>
<reference evidence="2 3" key="1">
    <citation type="submission" date="2023-10" db="EMBL/GenBank/DDBJ databases">
        <title>Genome-Wide Identification Analysis in wild type Solanum Pinnatisectum Reveals Some Genes Defensing Phytophthora Infestans.</title>
        <authorList>
            <person name="Sun C."/>
        </authorList>
    </citation>
    <scope>NUCLEOTIDE SEQUENCE [LARGE SCALE GENOMIC DNA]</scope>
    <source>
        <strain evidence="2">LQN</strain>
        <tissue evidence="2">Leaf</tissue>
    </source>
</reference>
<dbReference type="EMBL" id="JAWPEI010000005">
    <property type="protein sequence ID" value="KAK4726945.1"/>
    <property type="molecule type" value="Genomic_DNA"/>
</dbReference>
<dbReference type="AlphaFoldDB" id="A0AAV9LQ68"/>
<keyword evidence="3" id="KW-1185">Reference proteome</keyword>
<proteinExistence type="predicted"/>
<gene>
    <name evidence="2" type="ORF">R3W88_031862</name>
</gene>
<evidence type="ECO:0000313" key="3">
    <source>
        <dbReference type="Proteomes" id="UP001311915"/>
    </source>
</evidence>